<dbReference type="HOGENOM" id="CLU_041661_0_0_0"/>
<dbReference type="Pfam" id="PF07596">
    <property type="entry name" value="SBP_bac_10"/>
    <property type="match status" value="1"/>
</dbReference>
<gene>
    <name evidence="2" type="ORF">DSM3645_14965</name>
</gene>
<evidence type="ECO:0000259" key="1">
    <source>
        <dbReference type="Pfam" id="PF07596"/>
    </source>
</evidence>
<dbReference type="InterPro" id="IPR027558">
    <property type="entry name" value="Pre_pil_HX9DG_C"/>
</dbReference>
<dbReference type="InterPro" id="IPR012902">
    <property type="entry name" value="N_methyl_site"/>
</dbReference>
<dbReference type="STRING" id="314230.DSM3645_14965"/>
<organism evidence="2 3">
    <name type="scientific">Blastopirellula marina DSM 3645</name>
    <dbReference type="NCBI Taxonomy" id="314230"/>
    <lineage>
        <taxon>Bacteria</taxon>
        <taxon>Pseudomonadati</taxon>
        <taxon>Planctomycetota</taxon>
        <taxon>Planctomycetia</taxon>
        <taxon>Pirellulales</taxon>
        <taxon>Pirellulaceae</taxon>
        <taxon>Blastopirellula</taxon>
    </lineage>
</organism>
<dbReference type="AlphaFoldDB" id="A3ZSJ7"/>
<dbReference type="Gene3D" id="3.30.700.10">
    <property type="entry name" value="Glycoprotein, Type 4 Pilin"/>
    <property type="match status" value="1"/>
</dbReference>
<accession>A3ZSJ7</accession>
<dbReference type="InterPro" id="IPR045584">
    <property type="entry name" value="Pilin-like"/>
</dbReference>
<dbReference type="PANTHER" id="PTHR30093:SF2">
    <property type="entry name" value="TYPE II SECRETION SYSTEM PROTEIN H"/>
    <property type="match status" value="1"/>
</dbReference>
<comment type="caution">
    <text evidence="2">The sequence shown here is derived from an EMBL/GenBank/DDBJ whole genome shotgun (WGS) entry which is preliminary data.</text>
</comment>
<protein>
    <recommendedName>
        <fullName evidence="1">DUF1559 domain-containing protein</fullName>
    </recommendedName>
</protein>
<feature type="domain" description="DUF1559" evidence="1">
    <location>
        <begin position="36"/>
        <end position="303"/>
    </location>
</feature>
<name>A3ZSJ7_9BACT</name>
<dbReference type="PROSITE" id="PS00409">
    <property type="entry name" value="PROKAR_NTER_METHYL"/>
    <property type="match status" value="1"/>
</dbReference>
<dbReference type="SUPFAM" id="SSF54523">
    <property type="entry name" value="Pili subunits"/>
    <property type="match status" value="1"/>
</dbReference>
<evidence type="ECO:0000313" key="3">
    <source>
        <dbReference type="Proteomes" id="UP000004358"/>
    </source>
</evidence>
<dbReference type="InterPro" id="IPR011453">
    <property type="entry name" value="DUF1559"/>
</dbReference>
<reference evidence="2 3" key="1">
    <citation type="submission" date="2006-02" db="EMBL/GenBank/DDBJ databases">
        <authorList>
            <person name="Amann R."/>
            <person name="Ferriera S."/>
            <person name="Johnson J."/>
            <person name="Kravitz S."/>
            <person name="Halpern A."/>
            <person name="Remington K."/>
            <person name="Beeson K."/>
            <person name="Tran B."/>
            <person name="Rogers Y.-H."/>
            <person name="Friedman R."/>
            <person name="Venter J.C."/>
        </authorList>
    </citation>
    <scope>NUCLEOTIDE SEQUENCE [LARGE SCALE GENOMIC DNA]</scope>
    <source>
        <strain evidence="2 3">DSM 3645</strain>
    </source>
</reference>
<dbReference type="eggNOG" id="COG4968">
    <property type="taxonomic scope" value="Bacteria"/>
</dbReference>
<dbReference type="Pfam" id="PF07963">
    <property type="entry name" value="N_methyl"/>
    <property type="match status" value="1"/>
</dbReference>
<proteinExistence type="predicted"/>
<dbReference type="EMBL" id="AANZ01000008">
    <property type="protein sequence ID" value="EAQ80657.1"/>
    <property type="molecule type" value="Genomic_DNA"/>
</dbReference>
<sequence length="323" mass="34815">MLMMNSRNRSGFTLVELLVVIAIIGVLIALLLPAVQQAREAARRMSCSNNMKQIGLALHNYHDTFGSFPAGGISNISTDSASFCSMAPGSGGISYSQAPWTVLILPFMEEGARYDNFNFGAGFISIQDDAAFGNADAANRTEWLRNNAKYQCSSDPNSNEETHTNNYMGVQGGEVAFCSNSAGVRVWNKDGMIYHNSHVKFRDAVDGTTNVFLVGETDYQSTLESNSIAQYAAWASSDWPRSVGMPMQVASAVLPINSANPPKAGGGPTWDVQSRTFGSFHPGGCQFAMADASVHFIPETVDLTIYRTLAKRADGLPVSGFSF</sequence>
<dbReference type="PANTHER" id="PTHR30093">
    <property type="entry name" value="GENERAL SECRETION PATHWAY PROTEIN G"/>
    <property type="match status" value="1"/>
</dbReference>
<dbReference type="NCBIfam" id="TIGR04294">
    <property type="entry name" value="pre_pil_HX9DG"/>
    <property type="match status" value="1"/>
</dbReference>
<dbReference type="Proteomes" id="UP000004358">
    <property type="component" value="Unassembled WGS sequence"/>
</dbReference>
<dbReference type="NCBIfam" id="TIGR02532">
    <property type="entry name" value="IV_pilin_GFxxxE"/>
    <property type="match status" value="1"/>
</dbReference>
<evidence type="ECO:0000313" key="2">
    <source>
        <dbReference type="EMBL" id="EAQ80657.1"/>
    </source>
</evidence>